<evidence type="ECO:0000313" key="2">
    <source>
        <dbReference type="Proteomes" id="UP000011713"/>
    </source>
</evidence>
<dbReference type="EMBL" id="JH597995">
    <property type="status" value="NOT_ANNOTATED_CDS"/>
    <property type="molecule type" value="Genomic_DNA"/>
</dbReference>
<keyword evidence="2" id="KW-1185">Reference proteome</keyword>
<dbReference type="EnsemblProtists" id="HpaT810804">
    <property type="protein sequence ID" value="HpaP810804"/>
    <property type="gene ID" value="HpaG810804"/>
</dbReference>
<reference evidence="2" key="1">
    <citation type="journal article" date="2010" name="Science">
        <title>Signatures of adaptation to obligate biotrophy in the Hyaloperonospora arabidopsidis genome.</title>
        <authorList>
            <person name="Baxter L."/>
            <person name="Tripathy S."/>
            <person name="Ishaque N."/>
            <person name="Boot N."/>
            <person name="Cabral A."/>
            <person name="Kemen E."/>
            <person name="Thines M."/>
            <person name="Ah-Fong A."/>
            <person name="Anderson R."/>
            <person name="Badejoko W."/>
            <person name="Bittner-Eddy P."/>
            <person name="Boore J.L."/>
            <person name="Chibucos M.C."/>
            <person name="Coates M."/>
            <person name="Dehal P."/>
            <person name="Delehaunty K."/>
            <person name="Dong S."/>
            <person name="Downton P."/>
            <person name="Dumas B."/>
            <person name="Fabro G."/>
            <person name="Fronick C."/>
            <person name="Fuerstenberg S.I."/>
            <person name="Fulton L."/>
            <person name="Gaulin E."/>
            <person name="Govers F."/>
            <person name="Hughes L."/>
            <person name="Humphray S."/>
            <person name="Jiang R.H."/>
            <person name="Judelson H."/>
            <person name="Kamoun S."/>
            <person name="Kyung K."/>
            <person name="Meijer H."/>
            <person name="Minx P."/>
            <person name="Morris P."/>
            <person name="Nelson J."/>
            <person name="Phuntumart V."/>
            <person name="Qutob D."/>
            <person name="Rehmany A."/>
            <person name="Rougon-Cardoso A."/>
            <person name="Ryden P."/>
            <person name="Torto-Alalibo T."/>
            <person name="Studholme D."/>
            <person name="Wang Y."/>
            <person name="Win J."/>
            <person name="Wood J."/>
            <person name="Clifton S.W."/>
            <person name="Rogers J."/>
            <person name="Van den Ackerveken G."/>
            <person name="Jones J.D."/>
            <person name="McDowell J.M."/>
            <person name="Beynon J."/>
            <person name="Tyler B.M."/>
        </authorList>
    </citation>
    <scope>NUCLEOTIDE SEQUENCE [LARGE SCALE GENOMIC DNA]</scope>
    <source>
        <strain evidence="2">Emoy2</strain>
    </source>
</reference>
<proteinExistence type="predicted"/>
<sequence length="85" mass="9879">MLSVYILPRPCASSYTVYLNVCLVRAVRQIILVFARLIAKTYRLLRGSTEKEQYINASFHGSSYISANDQSRIYPTHRFYNLQQT</sequence>
<dbReference type="Proteomes" id="UP000011713">
    <property type="component" value="Unassembled WGS sequence"/>
</dbReference>
<dbReference type="VEuPathDB" id="FungiDB:HpaG810804"/>
<accession>M4BWA3</accession>
<dbReference type="AlphaFoldDB" id="M4BWA3"/>
<evidence type="ECO:0000313" key="1">
    <source>
        <dbReference type="EnsemblProtists" id="HpaP810804"/>
    </source>
</evidence>
<name>M4BWA3_HYAAE</name>
<protein>
    <submittedName>
        <fullName evidence="1">Uncharacterized protein</fullName>
    </submittedName>
</protein>
<dbReference type="HOGENOM" id="CLU_2517376_0_0_1"/>
<dbReference type="InParanoid" id="M4BWA3"/>
<organism evidence="1 2">
    <name type="scientific">Hyaloperonospora arabidopsidis (strain Emoy2)</name>
    <name type="common">Downy mildew agent</name>
    <name type="synonym">Peronospora arabidopsidis</name>
    <dbReference type="NCBI Taxonomy" id="559515"/>
    <lineage>
        <taxon>Eukaryota</taxon>
        <taxon>Sar</taxon>
        <taxon>Stramenopiles</taxon>
        <taxon>Oomycota</taxon>
        <taxon>Peronosporomycetes</taxon>
        <taxon>Peronosporales</taxon>
        <taxon>Peronosporaceae</taxon>
        <taxon>Hyaloperonospora</taxon>
    </lineage>
</organism>
<reference evidence="1" key="2">
    <citation type="submission" date="2015-06" db="UniProtKB">
        <authorList>
            <consortium name="EnsemblProtists"/>
        </authorList>
    </citation>
    <scope>IDENTIFICATION</scope>
    <source>
        <strain evidence="1">Emoy2</strain>
    </source>
</reference>